<dbReference type="PANTHER" id="PTHR11339">
    <property type="entry name" value="EXTRACELLULAR MATRIX GLYCOPROTEIN RELATED"/>
    <property type="match status" value="1"/>
</dbReference>
<comment type="caution">
    <text evidence="3">The sequence shown here is derived from an EMBL/GenBank/DDBJ whole genome shotgun (WGS) entry which is preliminary data.</text>
</comment>
<keyword evidence="2" id="KW-0732">Signal</keyword>
<dbReference type="OrthoDB" id="6336782at2759"/>
<feature type="chain" id="PRO_5024324924" evidence="2">
    <location>
        <begin position="19"/>
        <end position="290"/>
    </location>
</feature>
<evidence type="ECO:0000256" key="2">
    <source>
        <dbReference type="SAM" id="SignalP"/>
    </source>
</evidence>
<feature type="signal peptide" evidence="2">
    <location>
        <begin position="1"/>
        <end position="18"/>
    </location>
</feature>
<organism evidence="3 4">
    <name type="scientific">Armadillidium nasatum</name>
    <dbReference type="NCBI Taxonomy" id="96803"/>
    <lineage>
        <taxon>Eukaryota</taxon>
        <taxon>Metazoa</taxon>
        <taxon>Ecdysozoa</taxon>
        <taxon>Arthropoda</taxon>
        <taxon>Crustacea</taxon>
        <taxon>Multicrustacea</taxon>
        <taxon>Malacostraca</taxon>
        <taxon>Eumalacostraca</taxon>
        <taxon>Peracarida</taxon>
        <taxon>Isopoda</taxon>
        <taxon>Oniscidea</taxon>
        <taxon>Crinocheta</taxon>
        <taxon>Armadillidiidae</taxon>
        <taxon>Armadillidium</taxon>
    </lineage>
</organism>
<proteinExistence type="predicted"/>
<gene>
    <name evidence="3" type="primary">MUC19</name>
    <name evidence="3" type="ORF">Anas_12000</name>
</gene>
<dbReference type="EMBL" id="SEYY01015908">
    <property type="protein sequence ID" value="KAB7499964.1"/>
    <property type="molecule type" value="Genomic_DNA"/>
</dbReference>
<dbReference type="AlphaFoldDB" id="A0A5N5T0J6"/>
<dbReference type="PANTHER" id="PTHR11339:SF402">
    <property type="entry name" value="VWFD DOMAIN-CONTAINING PROTEIN"/>
    <property type="match status" value="1"/>
</dbReference>
<evidence type="ECO:0000256" key="1">
    <source>
        <dbReference type="ARBA" id="ARBA00023157"/>
    </source>
</evidence>
<accession>A0A5N5T0J6</accession>
<keyword evidence="1" id="KW-1015">Disulfide bond</keyword>
<evidence type="ECO:0000313" key="4">
    <source>
        <dbReference type="Proteomes" id="UP000326759"/>
    </source>
</evidence>
<reference evidence="3 4" key="1">
    <citation type="journal article" date="2019" name="PLoS Biol.">
        <title>Sex chromosomes control vertical transmission of feminizing Wolbachia symbionts in an isopod.</title>
        <authorList>
            <person name="Becking T."/>
            <person name="Chebbi M.A."/>
            <person name="Giraud I."/>
            <person name="Moumen B."/>
            <person name="Laverre T."/>
            <person name="Caubet Y."/>
            <person name="Peccoud J."/>
            <person name="Gilbert C."/>
            <person name="Cordaux R."/>
        </authorList>
    </citation>
    <scope>NUCLEOTIDE SEQUENCE [LARGE SCALE GENOMIC DNA]</scope>
    <source>
        <strain evidence="3">ANa2</strain>
        <tissue evidence="3">Whole body excluding digestive tract and cuticle</tissue>
    </source>
</reference>
<protein>
    <submittedName>
        <fullName evidence="3">Mucin-19</fullName>
    </submittedName>
</protein>
<dbReference type="Proteomes" id="UP000326759">
    <property type="component" value="Unassembled WGS sequence"/>
</dbReference>
<name>A0A5N5T0J6_9CRUS</name>
<dbReference type="InterPro" id="IPR050780">
    <property type="entry name" value="Mucin_vWF_Thrombospondin_sf"/>
</dbReference>
<keyword evidence="4" id="KW-1185">Reference proteome</keyword>
<evidence type="ECO:0000313" key="3">
    <source>
        <dbReference type="EMBL" id="KAB7499964.1"/>
    </source>
</evidence>
<sequence length="290" mass="32887">MKGICAIIVVSFFGLIYAQTGCFDEEGCTFRGNRYDEGKNLTFSCFNVVCRKSVWHFTGIDHQNCDSCHLKDDPHIWSFDQHHLYHWYGLCNYSLSQSAYCDVEPSYEPRFAVYADFVHCNTIASCVDSTTYKIDPNTVVTIEHKSSIPHSLIKACYNGLFIYANKKYKGSLVGLCGYYSGDAGDDFVPRGDCFNPAAYVDFAISWLTNVHKKDCDIDNEINLNLKVSLKFVIAKDVEDSCNKEKFYVICEEQIKGGYSLCEKYKISGYHELLKGDIGSTNPNEISILLY</sequence>